<accession>U1PSZ1</accession>
<proteinExistence type="predicted"/>
<organism evidence="2 3">
    <name type="scientific">Haloquadratum walsbyi J07HQW2</name>
    <dbReference type="NCBI Taxonomy" id="1238425"/>
    <lineage>
        <taxon>Archaea</taxon>
        <taxon>Methanobacteriati</taxon>
        <taxon>Methanobacteriota</taxon>
        <taxon>Stenosarchaea group</taxon>
        <taxon>Halobacteria</taxon>
        <taxon>Halobacteriales</taxon>
        <taxon>Haloferacaceae</taxon>
        <taxon>Haloquadratum</taxon>
    </lineage>
</organism>
<dbReference type="Proteomes" id="UP000030710">
    <property type="component" value="Unassembled WGS sequence"/>
</dbReference>
<protein>
    <submittedName>
        <fullName evidence="2">Uncharacterized protein</fullName>
    </submittedName>
</protein>
<name>U1PSZ1_9EURY</name>
<dbReference type="EMBL" id="KE356561">
    <property type="protein sequence ID" value="ERG96902.1"/>
    <property type="molecule type" value="Genomic_DNA"/>
</dbReference>
<dbReference type="HOGENOM" id="CLU_1485872_0_0_2"/>
<evidence type="ECO:0000256" key="1">
    <source>
        <dbReference type="SAM" id="MobiDB-lite"/>
    </source>
</evidence>
<gene>
    <name evidence="2" type="ORF">J07HQW2_03386</name>
</gene>
<feature type="compositionally biased region" description="Polar residues" evidence="1">
    <location>
        <begin position="55"/>
        <end position="66"/>
    </location>
</feature>
<evidence type="ECO:0000313" key="3">
    <source>
        <dbReference type="Proteomes" id="UP000030710"/>
    </source>
</evidence>
<feature type="region of interest" description="Disordered" evidence="1">
    <location>
        <begin position="1"/>
        <end position="71"/>
    </location>
</feature>
<reference evidence="2 3" key="1">
    <citation type="journal article" date="2013" name="PLoS ONE">
        <title>Assembly-driven community genomics of a hypersaline microbial ecosystem.</title>
        <authorList>
            <person name="Podell S."/>
            <person name="Ugalde J.A."/>
            <person name="Narasingarao P."/>
            <person name="Banfield J.F."/>
            <person name="Heidelberg K.B."/>
            <person name="Allen E.E."/>
        </authorList>
    </citation>
    <scope>NUCLEOTIDE SEQUENCE [LARGE SCALE GENOMIC DNA]</scope>
    <source>
        <strain evidence="3">J07HQW2</strain>
    </source>
</reference>
<sequence length="181" mass="19622">MQCSALPCPTAGKYKQVTPSLSKSAGVPEANPTKPTSGSPYLTEEKRGVPGAWHSQRQQSCPTTLHSPRHSPRTLHVHAHAHGFSPCQGSVGWGGVGLQPCNLQRSRSGFLRVNSEEDVKTDEPSVGGDDDGVRGFAQLLKNSLLMASRSPSRHIIQIWRQLLANIFVSSRVIILCIHQIS</sequence>
<evidence type="ECO:0000313" key="2">
    <source>
        <dbReference type="EMBL" id="ERG96902.1"/>
    </source>
</evidence>
<dbReference type="AlphaFoldDB" id="U1PSZ1"/>